<evidence type="ECO:0000313" key="3">
    <source>
        <dbReference type="Proteomes" id="UP001500403"/>
    </source>
</evidence>
<feature type="compositionally biased region" description="Basic residues" evidence="1">
    <location>
        <begin position="9"/>
        <end position="19"/>
    </location>
</feature>
<proteinExistence type="predicted"/>
<feature type="region of interest" description="Disordered" evidence="1">
    <location>
        <begin position="1"/>
        <end position="39"/>
    </location>
</feature>
<keyword evidence="3" id="KW-1185">Reference proteome</keyword>
<evidence type="ECO:0000313" key="2">
    <source>
        <dbReference type="EMBL" id="GAA2926354.1"/>
    </source>
</evidence>
<evidence type="ECO:0000256" key="1">
    <source>
        <dbReference type="SAM" id="MobiDB-lite"/>
    </source>
</evidence>
<dbReference type="EMBL" id="BAAAUD010000011">
    <property type="protein sequence ID" value="GAA2926354.1"/>
    <property type="molecule type" value="Genomic_DNA"/>
</dbReference>
<protein>
    <submittedName>
        <fullName evidence="2">Uncharacterized protein</fullName>
    </submittedName>
</protein>
<name>A0ABN3WSQ9_9ACTN</name>
<comment type="caution">
    <text evidence="2">The sequence shown here is derived from an EMBL/GenBank/DDBJ whole genome shotgun (WGS) entry which is preliminary data.</text>
</comment>
<gene>
    <name evidence="2" type="ORF">GCM10010446_08410</name>
</gene>
<dbReference type="Proteomes" id="UP001500403">
    <property type="component" value="Unassembled WGS sequence"/>
</dbReference>
<sequence length="104" mass="11174">MTPSLPARPPRRCRQRRAYQKGARTGPSPADRARPGSRHHLVVPGLLRLACGTICSRGLRTSFRSGQPADAAGFPAGWGFRQAGESVDAEVFLEEGFEAAAVDE</sequence>
<organism evidence="2 3">
    <name type="scientific">Streptomyces enissocaesilis</name>
    <dbReference type="NCBI Taxonomy" id="332589"/>
    <lineage>
        <taxon>Bacteria</taxon>
        <taxon>Bacillati</taxon>
        <taxon>Actinomycetota</taxon>
        <taxon>Actinomycetes</taxon>
        <taxon>Kitasatosporales</taxon>
        <taxon>Streptomycetaceae</taxon>
        <taxon>Streptomyces</taxon>
        <taxon>Streptomyces rochei group</taxon>
    </lineage>
</organism>
<accession>A0ABN3WSQ9</accession>
<reference evidence="2 3" key="1">
    <citation type="journal article" date="2019" name="Int. J. Syst. Evol. Microbiol.">
        <title>The Global Catalogue of Microorganisms (GCM) 10K type strain sequencing project: providing services to taxonomists for standard genome sequencing and annotation.</title>
        <authorList>
            <consortium name="The Broad Institute Genomics Platform"/>
            <consortium name="The Broad Institute Genome Sequencing Center for Infectious Disease"/>
            <person name="Wu L."/>
            <person name="Ma J."/>
        </authorList>
    </citation>
    <scope>NUCLEOTIDE SEQUENCE [LARGE SCALE GENOMIC DNA]</scope>
    <source>
        <strain evidence="2 3">JCM 9088</strain>
    </source>
</reference>